<accession>D1C9Z2</accession>
<reference evidence="1 2" key="2">
    <citation type="journal article" date="2010" name="Stand. Genomic Sci.">
        <title>Complete genome sequence of Desulfohalobium retbaense type strain (HR(100)).</title>
        <authorList>
            <person name="Spring S."/>
            <person name="Nolan M."/>
            <person name="Lapidus A."/>
            <person name="Glavina Del Rio T."/>
            <person name="Copeland A."/>
            <person name="Tice H."/>
            <person name="Cheng J.F."/>
            <person name="Lucas S."/>
            <person name="Land M."/>
            <person name="Chen F."/>
            <person name="Bruce D."/>
            <person name="Goodwin L."/>
            <person name="Pitluck S."/>
            <person name="Ivanova N."/>
            <person name="Mavromatis K."/>
            <person name="Mikhailova N."/>
            <person name="Pati A."/>
            <person name="Chen A."/>
            <person name="Palaniappan K."/>
            <person name="Hauser L."/>
            <person name="Chang Y.J."/>
            <person name="Jeffries C.D."/>
            <person name="Munk C."/>
            <person name="Kiss H."/>
            <person name="Chain P."/>
            <person name="Han C."/>
            <person name="Brettin T."/>
            <person name="Detter J.C."/>
            <person name="Schuler E."/>
            <person name="Goker M."/>
            <person name="Rohde M."/>
            <person name="Bristow J."/>
            <person name="Eisen J.A."/>
            <person name="Markowitz V."/>
            <person name="Hugenholtz P."/>
            <person name="Kyrpides N.C."/>
            <person name="Klenk H.P."/>
        </authorList>
    </citation>
    <scope>NUCLEOTIDE SEQUENCE [LARGE SCALE GENOMIC DNA]</scope>
    <source>
        <strain evidence="2">ATCC 49802 / DSM 20745 / S 6022</strain>
    </source>
</reference>
<dbReference type="STRING" id="479434.Sthe_3235"/>
<dbReference type="InParanoid" id="D1C9Z2"/>
<dbReference type="KEGG" id="sti:Sthe_3235"/>
<organism evidence="1 2">
    <name type="scientific">Sphaerobacter thermophilus (strain ATCC 49802 / DSM 20745 / KCCM 41009 / NCIMB 13125 / S 6022)</name>
    <dbReference type="NCBI Taxonomy" id="479434"/>
    <lineage>
        <taxon>Bacteria</taxon>
        <taxon>Pseudomonadati</taxon>
        <taxon>Thermomicrobiota</taxon>
        <taxon>Thermomicrobia</taxon>
        <taxon>Sphaerobacterales</taxon>
        <taxon>Sphaerobacterineae</taxon>
        <taxon>Sphaerobacteraceae</taxon>
        <taxon>Sphaerobacter</taxon>
    </lineage>
</organism>
<reference evidence="2" key="1">
    <citation type="submission" date="2009-11" db="EMBL/GenBank/DDBJ databases">
        <title>The complete chromosome 2 of Sphaerobacter thermophilus DSM 20745.</title>
        <authorList>
            <person name="Lucas S."/>
            <person name="Copeland A."/>
            <person name="Lapidus A."/>
            <person name="Glavina del Rio T."/>
            <person name="Dalin E."/>
            <person name="Tice H."/>
            <person name="Bruce D."/>
            <person name="Goodwin L."/>
            <person name="Pitluck S."/>
            <person name="Kyrpides N."/>
            <person name="Mavromatis K."/>
            <person name="Ivanova N."/>
            <person name="Mikhailova N."/>
            <person name="LaButti K.M."/>
            <person name="Clum A."/>
            <person name="Sun H.I."/>
            <person name="Brettin T."/>
            <person name="Detter J.C."/>
            <person name="Han C."/>
            <person name="Larimer F."/>
            <person name="Land M."/>
            <person name="Hauser L."/>
            <person name="Markowitz V."/>
            <person name="Cheng J.F."/>
            <person name="Hugenholtz P."/>
            <person name="Woyke T."/>
            <person name="Wu D."/>
            <person name="Steenblock K."/>
            <person name="Schneider S."/>
            <person name="Pukall R."/>
            <person name="Goeker M."/>
            <person name="Klenk H.P."/>
            <person name="Eisen J.A."/>
        </authorList>
    </citation>
    <scope>NUCLEOTIDE SEQUENCE [LARGE SCALE GENOMIC DNA]</scope>
    <source>
        <strain evidence="2">ATCC 49802 / DSM 20745 / S 6022</strain>
    </source>
</reference>
<keyword evidence="2" id="KW-1185">Reference proteome</keyword>
<dbReference type="AlphaFoldDB" id="D1C9Z2"/>
<name>D1C9Z2_SPHTD</name>
<evidence type="ECO:0000313" key="1">
    <source>
        <dbReference type="EMBL" id="ACZ40635.1"/>
    </source>
</evidence>
<evidence type="ECO:0000313" key="2">
    <source>
        <dbReference type="Proteomes" id="UP000002027"/>
    </source>
</evidence>
<gene>
    <name evidence="1" type="ordered locus">Sthe_3235</name>
</gene>
<proteinExistence type="predicted"/>
<dbReference type="RefSeq" id="WP_012873670.1">
    <property type="nucleotide sequence ID" value="NC_013524.1"/>
</dbReference>
<protein>
    <submittedName>
        <fullName evidence="1">Uncharacterized protein</fullName>
    </submittedName>
</protein>
<dbReference type="Proteomes" id="UP000002027">
    <property type="component" value="Chromosome 2"/>
</dbReference>
<dbReference type="HOGENOM" id="CLU_3258033_0_0_0"/>
<sequence length="42" mass="4556">MPLLLIPLGILLAVGLYFLWKAVGEASKEKTDHGEGPPGHRM</sequence>
<dbReference type="EMBL" id="CP001824">
    <property type="protein sequence ID" value="ACZ40635.1"/>
    <property type="molecule type" value="Genomic_DNA"/>
</dbReference>